<name>A0A938BPU4_UNCEI</name>
<gene>
    <name evidence="4" type="primary">thpR</name>
    <name evidence="4" type="ORF">FJY75_12655</name>
</gene>
<comment type="caution">
    <text evidence="4">The sequence shown here is derived from an EMBL/GenBank/DDBJ whole genome shotgun (WGS) entry which is preliminary data.</text>
</comment>
<dbReference type="Proteomes" id="UP000748308">
    <property type="component" value="Unassembled WGS sequence"/>
</dbReference>
<comment type="similarity">
    <text evidence="2">Belongs to the 2H phosphoesterase superfamily. ThpR family.</text>
</comment>
<evidence type="ECO:0000256" key="2">
    <source>
        <dbReference type="HAMAP-Rule" id="MF_01940"/>
    </source>
</evidence>
<sequence length="205" mass="22166">MGETTRAFVALVLPPAALDPARAVLRELRARPWADAVKCVPPGNLHATLRFFGDLDPPALARARAWARSLDGAFAPVASGWTELGAFPSPRRPQVIWLGLADPRGALRALAARIDEGLRREGFGRADKPFAAHVTLGRVRRDRRVDWSAASDRLTIPAAAFSIRTIVLFKSRLTPAGAEHTPLETATARDQAPSDNGTEQEGEQP</sequence>
<evidence type="ECO:0000256" key="1">
    <source>
        <dbReference type="ARBA" id="ARBA00022801"/>
    </source>
</evidence>
<feature type="active site" description="Proton donor" evidence="2">
    <location>
        <position position="46"/>
    </location>
</feature>
<comment type="function">
    <text evidence="2">Hydrolyzes RNA 2',3'-cyclic phosphodiester to an RNA 2'-phosphomonoester.</text>
</comment>
<feature type="region of interest" description="Disordered" evidence="3">
    <location>
        <begin position="178"/>
        <end position="205"/>
    </location>
</feature>
<dbReference type="InterPro" id="IPR004175">
    <property type="entry name" value="RNA_CPDase"/>
</dbReference>
<organism evidence="4 5">
    <name type="scientific">Eiseniibacteriota bacterium</name>
    <dbReference type="NCBI Taxonomy" id="2212470"/>
    <lineage>
        <taxon>Bacteria</taxon>
        <taxon>Candidatus Eiseniibacteriota</taxon>
    </lineage>
</organism>
<dbReference type="PANTHER" id="PTHR35561">
    <property type="entry name" value="RNA 2',3'-CYCLIC PHOSPHODIESTERASE"/>
    <property type="match status" value="1"/>
</dbReference>
<feature type="short sequence motif" description="HXTX 1" evidence="2">
    <location>
        <begin position="46"/>
        <end position="49"/>
    </location>
</feature>
<comment type="catalytic activity">
    <reaction evidence="2">
        <text>a 3'-end 2',3'-cyclophospho-ribonucleotide-RNA + H2O = a 3'-end 2'-phospho-ribonucleotide-RNA + H(+)</text>
        <dbReference type="Rhea" id="RHEA:11828"/>
        <dbReference type="Rhea" id="RHEA-COMP:10464"/>
        <dbReference type="Rhea" id="RHEA-COMP:17353"/>
        <dbReference type="ChEBI" id="CHEBI:15377"/>
        <dbReference type="ChEBI" id="CHEBI:15378"/>
        <dbReference type="ChEBI" id="CHEBI:83064"/>
        <dbReference type="ChEBI" id="CHEBI:173113"/>
        <dbReference type="EC" id="3.1.4.58"/>
    </reaction>
</comment>
<dbReference type="InterPro" id="IPR009097">
    <property type="entry name" value="Cyclic_Pdiesterase"/>
</dbReference>
<dbReference type="NCBIfam" id="TIGR02258">
    <property type="entry name" value="2_5_ligase"/>
    <property type="match status" value="1"/>
</dbReference>
<evidence type="ECO:0000313" key="5">
    <source>
        <dbReference type="Proteomes" id="UP000748308"/>
    </source>
</evidence>
<dbReference type="AlphaFoldDB" id="A0A938BPU4"/>
<dbReference type="SUPFAM" id="SSF55144">
    <property type="entry name" value="LigT-like"/>
    <property type="match status" value="1"/>
</dbReference>
<dbReference type="Pfam" id="PF13563">
    <property type="entry name" value="2_5_RNA_ligase2"/>
    <property type="match status" value="1"/>
</dbReference>
<dbReference type="PANTHER" id="PTHR35561:SF1">
    <property type="entry name" value="RNA 2',3'-CYCLIC PHOSPHODIESTERASE"/>
    <property type="match status" value="1"/>
</dbReference>
<reference evidence="4" key="1">
    <citation type="submission" date="2019-03" db="EMBL/GenBank/DDBJ databases">
        <title>Lake Tanganyika Metagenome-Assembled Genomes (MAGs).</title>
        <authorList>
            <person name="Tran P."/>
        </authorList>
    </citation>
    <scope>NUCLEOTIDE SEQUENCE</scope>
    <source>
        <strain evidence="4">M_DeepCast_400m_m2_100</strain>
    </source>
</reference>
<dbReference type="GO" id="GO:0004113">
    <property type="term" value="F:2',3'-cyclic-nucleotide 3'-phosphodiesterase activity"/>
    <property type="evidence" value="ECO:0007669"/>
    <property type="project" value="InterPro"/>
</dbReference>
<dbReference type="Gene3D" id="3.90.1140.10">
    <property type="entry name" value="Cyclic phosphodiesterase"/>
    <property type="match status" value="1"/>
</dbReference>
<dbReference type="HAMAP" id="MF_01940">
    <property type="entry name" value="RNA_CPDase"/>
    <property type="match status" value="1"/>
</dbReference>
<dbReference type="EMBL" id="VGIY01000448">
    <property type="protein sequence ID" value="MBM3318693.1"/>
    <property type="molecule type" value="Genomic_DNA"/>
</dbReference>
<evidence type="ECO:0000313" key="4">
    <source>
        <dbReference type="EMBL" id="MBM3318693.1"/>
    </source>
</evidence>
<dbReference type="EC" id="3.1.4.58" evidence="2"/>
<feature type="active site" description="Proton acceptor" evidence="2">
    <location>
        <position position="133"/>
    </location>
</feature>
<keyword evidence="1 2" id="KW-0378">Hydrolase</keyword>
<proteinExistence type="inferred from homology"/>
<protein>
    <recommendedName>
        <fullName evidence="2">RNA 2',3'-cyclic phosphodiesterase</fullName>
        <shortName evidence="2">RNA 2',3'-CPDase</shortName>
        <ecNumber evidence="2">3.1.4.58</ecNumber>
    </recommendedName>
</protein>
<dbReference type="GO" id="GO:0008664">
    <property type="term" value="F:RNA 2',3'-cyclic 3'-phosphodiesterase activity"/>
    <property type="evidence" value="ECO:0007669"/>
    <property type="project" value="UniProtKB-EC"/>
</dbReference>
<accession>A0A938BPU4</accession>
<evidence type="ECO:0000256" key="3">
    <source>
        <dbReference type="SAM" id="MobiDB-lite"/>
    </source>
</evidence>
<feature type="short sequence motif" description="HXTX 2" evidence="2">
    <location>
        <begin position="133"/>
        <end position="136"/>
    </location>
</feature>